<dbReference type="OrthoDB" id="3035037at2"/>
<reference evidence="2" key="1">
    <citation type="submission" date="2018-11" db="EMBL/GenBank/DDBJ databases">
        <title>Complete genome sequence of Paenibacillus sp. ML311-T8.</title>
        <authorList>
            <person name="Nam Y.-D."/>
            <person name="Kang J."/>
            <person name="Chung W.-H."/>
            <person name="Park Y.S."/>
        </authorList>
    </citation>
    <scope>NUCLEOTIDE SEQUENCE [LARGE SCALE GENOMIC DNA]</scope>
    <source>
        <strain evidence="2">ML311-T8</strain>
    </source>
</reference>
<organism evidence="1 2">
    <name type="scientific">Paenibacillus psychroresistens</name>
    <dbReference type="NCBI Taxonomy" id="1778678"/>
    <lineage>
        <taxon>Bacteria</taxon>
        <taxon>Bacillati</taxon>
        <taxon>Bacillota</taxon>
        <taxon>Bacilli</taxon>
        <taxon>Bacillales</taxon>
        <taxon>Paenibacillaceae</taxon>
        <taxon>Paenibacillus</taxon>
    </lineage>
</organism>
<keyword evidence="2" id="KW-1185">Reference proteome</keyword>
<sequence>MRKFFDNYDLILKFEGYKDIHMNLELKSFWFEGNDLLYRISELIDPPSQWDRYLIRSNIGNLMYDSFEKTILGKGVYTDGSEIENRVKLYYDGDVRLSVNKAEMVIGPFFRQMI</sequence>
<name>A0A6B8RCD3_9BACL</name>
<accession>A0A6B8RCD3</accession>
<dbReference type="Proteomes" id="UP000426246">
    <property type="component" value="Chromosome"/>
</dbReference>
<dbReference type="EMBL" id="CP034235">
    <property type="protein sequence ID" value="QGQ93860.1"/>
    <property type="molecule type" value="Genomic_DNA"/>
</dbReference>
<dbReference type="KEGG" id="ppsc:EHS13_02535"/>
<gene>
    <name evidence="1" type="ORF">EHS13_02535</name>
</gene>
<protein>
    <submittedName>
        <fullName evidence="1">Uncharacterized protein</fullName>
    </submittedName>
</protein>
<dbReference type="AlphaFoldDB" id="A0A6B8RCD3"/>
<evidence type="ECO:0000313" key="2">
    <source>
        <dbReference type="Proteomes" id="UP000426246"/>
    </source>
</evidence>
<proteinExistence type="predicted"/>
<evidence type="ECO:0000313" key="1">
    <source>
        <dbReference type="EMBL" id="QGQ93860.1"/>
    </source>
</evidence>
<dbReference type="RefSeq" id="WP_155698859.1">
    <property type="nucleotide sequence ID" value="NZ_CP034235.1"/>
</dbReference>